<organism evidence="1 2">
    <name type="scientific">Funneliformis mosseae</name>
    <name type="common">Endomycorrhizal fungus</name>
    <name type="synonym">Glomus mosseae</name>
    <dbReference type="NCBI Taxonomy" id="27381"/>
    <lineage>
        <taxon>Eukaryota</taxon>
        <taxon>Fungi</taxon>
        <taxon>Fungi incertae sedis</taxon>
        <taxon>Mucoromycota</taxon>
        <taxon>Glomeromycotina</taxon>
        <taxon>Glomeromycetes</taxon>
        <taxon>Glomerales</taxon>
        <taxon>Glomeraceae</taxon>
        <taxon>Funneliformis</taxon>
    </lineage>
</organism>
<evidence type="ECO:0000313" key="2">
    <source>
        <dbReference type="Proteomes" id="UP000789375"/>
    </source>
</evidence>
<protein>
    <submittedName>
        <fullName evidence="1">6857_t:CDS:1</fullName>
    </submittedName>
</protein>
<keyword evidence="2" id="KW-1185">Reference proteome</keyword>
<sequence>KKISQFQTAIPLPEDDCWEDVEDEEVEWYTSDQTIIKNNEKILEWKRQHQERNQESRGGCKTWKEATVRDLYNELEYVSRMDPRKRNEYFTTNGWKFDLNSKTQ</sequence>
<comment type="caution">
    <text evidence="1">The sequence shown here is derived from an EMBL/GenBank/DDBJ whole genome shotgun (WGS) entry which is preliminary data.</text>
</comment>
<feature type="non-terminal residue" evidence="1">
    <location>
        <position position="1"/>
    </location>
</feature>
<gene>
    <name evidence="1" type="ORF">FMOSSE_LOCUS8351</name>
</gene>
<dbReference type="Proteomes" id="UP000789375">
    <property type="component" value="Unassembled WGS sequence"/>
</dbReference>
<evidence type="ECO:0000313" key="1">
    <source>
        <dbReference type="EMBL" id="CAG8589242.1"/>
    </source>
</evidence>
<proteinExistence type="predicted"/>
<dbReference type="EMBL" id="CAJVPP010002149">
    <property type="protein sequence ID" value="CAG8589242.1"/>
    <property type="molecule type" value="Genomic_DNA"/>
</dbReference>
<accession>A0A9N9C2H2</accession>
<dbReference type="AlphaFoldDB" id="A0A9N9C2H2"/>
<reference evidence="1" key="1">
    <citation type="submission" date="2021-06" db="EMBL/GenBank/DDBJ databases">
        <authorList>
            <person name="Kallberg Y."/>
            <person name="Tangrot J."/>
            <person name="Rosling A."/>
        </authorList>
    </citation>
    <scope>NUCLEOTIDE SEQUENCE</scope>
    <source>
        <strain evidence="1">87-6 pot B 2015</strain>
    </source>
</reference>
<name>A0A9N9C2H2_FUNMO</name>